<keyword evidence="2 6" id="KW-0812">Transmembrane</keyword>
<dbReference type="PANTHER" id="PTHR39535:SF2">
    <property type="entry name" value="HTTM DOMAIN-CONTAINING PROTEIN"/>
    <property type="match status" value="1"/>
</dbReference>
<dbReference type="PANTHER" id="PTHR39535">
    <property type="entry name" value="SPORULATION-DELAYING PROTEIN SDPB"/>
    <property type="match status" value="1"/>
</dbReference>
<comment type="caution">
    <text evidence="8">The sequence shown here is derived from an EMBL/GenBank/DDBJ whole genome shotgun (WGS) entry which is preliminary data.</text>
</comment>
<feature type="transmembrane region" description="Helical" evidence="6">
    <location>
        <begin position="107"/>
        <end position="124"/>
    </location>
</feature>
<reference evidence="8" key="1">
    <citation type="submission" date="2022-12" db="EMBL/GenBank/DDBJ databases">
        <title>Draft genome sequence of the thermophilic strain Brevibacillus thermoruber HT42, isolated from Los Humeros, Puebla, Mexico, with biotechnological potential.</title>
        <authorList>
            <person name="Lara Sanchez J."/>
            <person name="Solis Palacios R."/>
            <person name="Bustos Baena A.S."/>
            <person name="Ruz Baez A.E."/>
            <person name="Espinosa Luna G."/>
            <person name="Oliart Ros R.M."/>
        </authorList>
    </citation>
    <scope>NUCLEOTIDE SEQUENCE</scope>
    <source>
        <strain evidence="8">HT42</strain>
    </source>
</reference>
<name>A0A9X3TQ97_9BACL</name>
<keyword evidence="9" id="KW-1185">Reference proteome</keyword>
<evidence type="ECO:0000256" key="2">
    <source>
        <dbReference type="ARBA" id="ARBA00022692"/>
    </source>
</evidence>
<evidence type="ECO:0000256" key="6">
    <source>
        <dbReference type="SAM" id="Phobius"/>
    </source>
</evidence>
<accession>A0A9X3TQ97</accession>
<dbReference type="RefSeq" id="WP_271139971.1">
    <property type="nucleotide sequence ID" value="NZ_JAPYYP010000008.1"/>
</dbReference>
<evidence type="ECO:0000313" key="8">
    <source>
        <dbReference type="EMBL" id="MDA5108508.1"/>
    </source>
</evidence>
<dbReference type="AlphaFoldDB" id="A0A9X3TQ97"/>
<comment type="subcellular location">
    <subcellularLocation>
        <location evidence="1">Endomembrane system</location>
        <topology evidence="1">Multi-pass membrane protein</topology>
    </subcellularLocation>
</comment>
<gene>
    <name evidence="8" type="ORF">O3V59_09055</name>
</gene>
<feature type="domain" description="HTTM-like" evidence="7">
    <location>
        <begin position="17"/>
        <end position="292"/>
    </location>
</feature>
<dbReference type="SMART" id="SM00752">
    <property type="entry name" value="HTTM"/>
    <property type="match status" value="1"/>
</dbReference>
<dbReference type="Proteomes" id="UP001151071">
    <property type="component" value="Unassembled WGS sequence"/>
</dbReference>
<sequence>MGTAVRADRRLWLDWLYREEFLIGASLARIGFGLIILYMYLIHYAQRYLLWSDGGLIDHDTYLAASMKDHAYSLYMFSPSLVYFDLIYHLGIVVIILYLIGWKGRIVSVLNFIFTISLMDRNVLISDGGDNIMRLVLFYLLFANTTAYFSADADAYWRRRPLVEHTMWYKIKAVLHNFAVLFCIINLCIMYLTSGLYQVMGEVWHNGTAVYYILQVDEYSHPFFQNLILQNDFLIVLSTYASVIDENVVQFDEAAVEPRREDGLGQMGSVFALGGCPQFPAVYLVRAGVPNGRARPEAAAGVAVAGRLASARANRSTGDDPAQCAVPFRDVQSHCSPVGKKGEAGAVQGWDRSMRDHLAGSLAVLHGRAFERHRIRHQFSGSGGDAALRLYALFGDLSALRTVYQGSAAGTGTHPPGKQRTGLRSR</sequence>
<evidence type="ECO:0000256" key="3">
    <source>
        <dbReference type="ARBA" id="ARBA00022989"/>
    </source>
</evidence>
<feature type="transmembrane region" description="Helical" evidence="6">
    <location>
        <begin position="81"/>
        <end position="100"/>
    </location>
</feature>
<feature type="region of interest" description="Disordered" evidence="5">
    <location>
        <begin position="407"/>
        <end position="426"/>
    </location>
</feature>
<proteinExistence type="predicted"/>
<evidence type="ECO:0000256" key="4">
    <source>
        <dbReference type="ARBA" id="ARBA00023136"/>
    </source>
</evidence>
<feature type="transmembrane region" description="Helical" evidence="6">
    <location>
        <begin position="21"/>
        <end position="42"/>
    </location>
</feature>
<feature type="transmembrane region" description="Helical" evidence="6">
    <location>
        <begin position="136"/>
        <end position="157"/>
    </location>
</feature>
<dbReference type="InterPro" id="IPR052964">
    <property type="entry name" value="Sporulation_signal_mat"/>
</dbReference>
<evidence type="ECO:0000256" key="5">
    <source>
        <dbReference type="SAM" id="MobiDB-lite"/>
    </source>
</evidence>
<dbReference type="EMBL" id="JAPYYP010000008">
    <property type="protein sequence ID" value="MDA5108508.1"/>
    <property type="molecule type" value="Genomic_DNA"/>
</dbReference>
<keyword evidence="3 6" id="KW-1133">Transmembrane helix</keyword>
<keyword evidence="4 6" id="KW-0472">Membrane</keyword>
<evidence type="ECO:0000313" key="9">
    <source>
        <dbReference type="Proteomes" id="UP001151071"/>
    </source>
</evidence>
<feature type="transmembrane region" description="Helical" evidence="6">
    <location>
        <begin position="178"/>
        <end position="197"/>
    </location>
</feature>
<dbReference type="InterPro" id="IPR011020">
    <property type="entry name" value="HTTM-like"/>
</dbReference>
<evidence type="ECO:0000259" key="7">
    <source>
        <dbReference type="SMART" id="SM00752"/>
    </source>
</evidence>
<dbReference type="GO" id="GO:0012505">
    <property type="term" value="C:endomembrane system"/>
    <property type="evidence" value="ECO:0007669"/>
    <property type="project" value="UniProtKB-SubCell"/>
</dbReference>
<protein>
    <recommendedName>
        <fullName evidence="7">HTTM-like domain-containing protein</fullName>
    </recommendedName>
</protein>
<organism evidence="8 9">
    <name type="scientific">Brevibacillus thermoruber</name>
    <dbReference type="NCBI Taxonomy" id="33942"/>
    <lineage>
        <taxon>Bacteria</taxon>
        <taxon>Bacillati</taxon>
        <taxon>Bacillota</taxon>
        <taxon>Bacilli</taxon>
        <taxon>Bacillales</taxon>
        <taxon>Paenibacillaceae</taxon>
        <taxon>Brevibacillus</taxon>
    </lineage>
</organism>
<evidence type="ECO:0000256" key="1">
    <source>
        <dbReference type="ARBA" id="ARBA00004127"/>
    </source>
</evidence>